<dbReference type="PANTHER" id="PTHR43098">
    <property type="entry name" value="L-ORNITHINE N(5)-MONOOXYGENASE-RELATED"/>
    <property type="match status" value="1"/>
</dbReference>
<dbReference type="InterPro" id="IPR050775">
    <property type="entry name" value="FAD-binding_Monooxygenases"/>
</dbReference>
<name>A0A0C9W1P1_9AGAM</name>
<organism evidence="8 9">
    <name type="scientific">Hydnomerulius pinastri MD-312</name>
    <dbReference type="NCBI Taxonomy" id="994086"/>
    <lineage>
        <taxon>Eukaryota</taxon>
        <taxon>Fungi</taxon>
        <taxon>Dikarya</taxon>
        <taxon>Basidiomycota</taxon>
        <taxon>Agaricomycotina</taxon>
        <taxon>Agaricomycetes</taxon>
        <taxon>Agaricomycetidae</taxon>
        <taxon>Boletales</taxon>
        <taxon>Boletales incertae sedis</taxon>
        <taxon>Leucogyrophana</taxon>
    </lineage>
</organism>
<keyword evidence="6" id="KW-0560">Oxidoreductase</keyword>
<accession>A0A0C9W1P1</accession>
<reference evidence="8 9" key="1">
    <citation type="submission" date="2014-04" db="EMBL/GenBank/DDBJ databases">
        <title>Evolutionary Origins and Diversification of the Mycorrhizal Mutualists.</title>
        <authorList>
            <consortium name="DOE Joint Genome Institute"/>
            <consortium name="Mycorrhizal Genomics Consortium"/>
            <person name="Kohler A."/>
            <person name="Kuo A."/>
            <person name="Nagy L.G."/>
            <person name="Floudas D."/>
            <person name="Copeland A."/>
            <person name="Barry K.W."/>
            <person name="Cichocki N."/>
            <person name="Veneault-Fourrey C."/>
            <person name="LaButti K."/>
            <person name="Lindquist E.A."/>
            <person name="Lipzen A."/>
            <person name="Lundell T."/>
            <person name="Morin E."/>
            <person name="Murat C."/>
            <person name="Riley R."/>
            <person name="Ohm R."/>
            <person name="Sun H."/>
            <person name="Tunlid A."/>
            <person name="Henrissat B."/>
            <person name="Grigoriev I.V."/>
            <person name="Hibbett D.S."/>
            <person name="Martin F."/>
        </authorList>
    </citation>
    <scope>NUCLEOTIDE SEQUENCE [LARGE SCALE GENOMIC DNA]</scope>
    <source>
        <strain evidence="8 9">MD-312</strain>
    </source>
</reference>
<dbReference type="PRINTS" id="PR00411">
    <property type="entry name" value="PNDRDTASEI"/>
</dbReference>
<evidence type="ECO:0000256" key="4">
    <source>
        <dbReference type="ARBA" id="ARBA00022827"/>
    </source>
</evidence>
<keyword evidence="7" id="KW-0503">Monooxygenase</keyword>
<dbReference type="GO" id="GO:0004499">
    <property type="term" value="F:N,N-dimethylaniline monooxygenase activity"/>
    <property type="evidence" value="ECO:0007669"/>
    <property type="project" value="InterPro"/>
</dbReference>
<dbReference type="OrthoDB" id="66881at2759"/>
<dbReference type="HOGENOM" id="CLU_006937_8_0_1"/>
<evidence type="ECO:0000256" key="6">
    <source>
        <dbReference type="ARBA" id="ARBA00023002"/>
    </source>
</evidence>
<dbReference type="Proteomes" id="UP000053820">
    <property type="component" value="Unassembled WGS sequence"/>
</dbReference>
<dbReference type="InterPro" id="IPR020946">
    <property type="entry name" value="Flavin_mOase-like"/>
</dbReference>
<comment type="similarity">
    <text evidence="2">Belongs to the FAD-binding monooxygenase family.</text>
</comment>
<evidence type="ECO:0000313" key="9">
    <source>
        <dbReference type="Proteomes" id="UP000053820"/>
    </source>
</evidence>
<evidence type="ECO:0000256" key="3">
    <source>
        <dbReference type="ARBA" id="ARBA00022630"/>
    </source>
</evidence>
<dbReference type="Gene3D" id="3.50.50.60">
    <property type="entry name" value="FAD/NAD(P)-binding domain"/>
    <property type="match status" value="3"/>
</dbReference>
<dbReference type="GO" id="GO:0050661">
    <property type="term" value="F:NADP binding"/>
    <property type="evidence" value="ECO:0007669"/>
    <property type="project" value="InterPro"/>
</dbReference>
<gene>
    <name evidence="8" type="ORF">HYDPIDRAFT_131981</name>
</gene>
<dbReference type="SUPFAM" id="SSF51905">
    <property type="entry name" value="FAD/NAD(P)-binding domain"/>
    <property type="match status" value="1"/>
</dbReference>
<evidence type="ECO:0008006" key="10">
    <source>
        <dbReference type="Google" id="ProtNLM"/>
    </source>
</evidence>
<dbReference type="PANTHER" id="PTHR43098:SF3">
    <property type="entry name" value="L-ORNITHINE N(5)-MONOOXYGENASE-RELATED"/>
    <property type="match status" value="1"/>
</dbReference>
<dbReference type="InterPro" id="IPR036188">
    <property type="entry name" value="FAD/NAD-bd_sf"/>
</dbReference>
<dbReference type="EMBL" id="KN839845">
    <property type="protein sequence ID" value="KIJ64835.1"/>
    <property type="molecule type" value="Genomic_DNA"/>
</dbReference>
<dbReference type="Pfam" id="PF00743">
    <property type="entry name" value="FMO-like"/>
    <property type="match status" value="1"/>
</dbReference>
<dbReference type="GO" id="GO:0050660">
    <property type="term" value="F:flavin adenine dinucleotide binding"/>
    <property type="evidence" value="ECO:0007669"/>
    <property type="project" value="InterPro"/>
</dbReference>
<keyword evidence="3" id="KW-0285">Flavoprotein</keyword>
<comment type="cofactor">
    <cofactor evidence="1">
        <name>FAD</name>
        <dbReference type="ChEBI" id="CHEBI:57692"/>
    </cofactor>
</comment>
<protein>
    <recommendedName>
        <fullName evidence="10">FAD/NAD(P)-binding domain-containing protein</fullName>
    </recommendedName>
</protein>
<evidence type="ECO:0000256" key="5">
    <source>
        <dbReference type="ARBA" id="ARBA00022857"/>
    </source>
</evidence>
<proteinExistence type="inferred from homology"/>
<keyword evidence="4" id="KW-0274">FAD</keyword>
<evidence type="ECO:0000256" key="1">
    <source>
        <dbReference type="ARBA" id="ARBA00001974"/>
    </source>
</evidence>
<evidence type="ECO:0000313" key="8">
    <source>
        <dbReference type="EMBL" id="KIJ64835.1"/>
    </source>
</evidence>
<keyword evidence="5" id="KW-0521">NADP</keyword>
<sequence length="543" mass="61548">MAEEKYDAVIVGGGFGGIYHLIHLRKLGLNCKLIEAGSDFGGTWYWNRYPGARVDSDIPIYEFSLPELWKGWTWTERFPGWKELQAYFAYVGDKLDLRKHCRFDSTVKSAHWDDDLHIWHVTSDGKEGLYKASGRHLIVCTGFASKPYIPELKGLGTFQGPCVHTGRWPKEGIETTGKKVGIIGTGASGVQVIQEIGPHAQHLTIFQRTPNLALAMGQYSVNEQVQAHFRPVYEQIYQKLPTTFGGLQFDFIHRPAMGDTAEQREAVFQELWSLGGFQFWLGNYEDIIIDKACNDEVYAFWRKKVCERVKDPKKRELLAPLVPPHPFGCKRPCLEQYFYEIFNQDNVDLVDINASPILEITPKGVRTTKEEYEFDVLVLATGFDTYVGGFTQMDLRGLNGQTIRDHWEDGVTTYLGMTTDNFPNLYFVYGPQGPTAFCNGPTCVELQGSWIVSTIDYLRQNGITKFNPTVQAARAYKKHNNELSDATLLSKAKSWYMGANIPGKKLEAYNYTGGVARYKLEIAEEIERGYPGFERGAPNRSKL</sequence>
<dbReference type="AlphaFoldDB" id="A0A0C9W1P1"/>
<evidence type="ECO:0000256" key="2">
    <source>
        <dbReference type="ARBA" id="ARBA00010139"/>
    </source>
</evidence>
<keyword evidence="9" id="KW-1185">Reference proteome</keyword>
<evidence type="ECO:0000256" key="7">
    <source>
        <dbReference type="ARBA" id="ARBA00023033"/>
    </source>
</evidence>